<evidence type="ECO:0000313" key="3">
    <source>
        <dbReference type="Proteomes" id="UP000277582"/>
    </source>
</evidence>
<dbReference type="Pfam" id="PF00149">
    <property type="entry name" value="Metallophos"/>
    <property type="match status" value="1"/>
</dbReference>
<dbReference type="EMBL" id="RCOS01000129">
    <property type="protein sequence ID" value="RSN73101.1"/>
    <property type="molecule type" value="Genomic_DNA"/>
</dbReference>
<keyword evidence="3" id="KW-1185">Reference proteome</keyword>
<dbReference type="InterPro" id="IPR004376">
    <property type="entry name" value="Pesterase_MJ0037"/>
</dbReference>
<dbReference type="PIRSF" id="PIRSF000887">
    <property type="entry name" value="Pesterase_MJ0037"/>
    <property type="match status" value="1"/>
</dbReference>
<dbReference type="GO" id="GO:0016787">
    <property type="term" value="F:hydrolase activity"/>
    <property type="evidence" value="ECO:0007669"/>
    <property type="project" value="InterPro"/>
</dbReference>
<dbReference type="PANTHER" id="PTHR39323:SF1">
    <property type="entry name" value="BLR1149 PROTEIN"/>
    <property type="match status" value="1"/>
</dbReference>
<dbReference type="OrthoDB" id="18264at2157"/>
<dbReference type="Proteomes" id="UP000277582">
    <property type="component" value="Unassembled WGS sequence"/>
</dbReference>
<proteinExistence type="predicted"/>
<organism evidence="2 3">
    <name type="scientific">Candidatus Methanodesulfokora washburnensis</name>
    <dbReference type="NCBI Taxonomy" id="2478471"/>
    <lineage>
        <taxon>Archaea</taxon>
        <taxon>Thermoproteota</taxon>
        <taxon>Candidatus Korarchaeia</taxon>
        <taxon>Candidatus Korarchaeia incertae sedis</taxon>
        <taxon>Candidatus Methanodesulfokora</taxon>
    </lineage>
</organism>
<name>A0A429GGQ4_9CREN</name>
<dbReference type="InterPro" id="IPR029052">
    <property type="entry name" value="Metallo-depent_PP-like"/>
</dbReference>
<dbReference type="NCBIfam" id="TIGR00024">
    <property type="entry name" value="SbcD_rel_arch"/>
    <property type="match status" value="1"/>
</dbReference>
<comment type="caution">
    <text evidence="2">The sequence shown here is derived from an EMBL/GenBank/DDBJ whole genome shotgun (WGS) entry which is preliminary data.</text>
</comment>
<gene>
    <name evidence="2" type="ORF">D6D85_11440</name>
</gene>
<dbReference type="Gene3D" id="3.60.21.10">
    <property type="match status" value="1"/>
</dbReference>
<dbReference type="RefSeq" id="WP_125672089.1">
    <property type="nucleotide sequence ID" value="NZ_RCOS01000129.1"/>
</dbReference>
<sequence>MQELELDDFTLFPYGVYIGELSSLVFADFHLGLERAMEEEGLYLPYRQFPEVAGIIRKAIDRYDVKNIILLGDVKHEFGRASDQEWGEVLSLLKELRGHKVRVVRGNHDNYLIPILKREGVELDDPYLDMGNYRFAHGHIDVPLDRNLVMGHEHPAISIRDDFGTSVTYKCALYRRKEPKILVLPAMVRLGYGKDILLSPREELISPILRRTGIDDMEVIVVDEEVGVSDLGSVNDLRRLMR</sequence>
<dbReference type="SUPFAM" id="SSF56300">
    <property type="entry name" value="Metallo-dependent phosphatases"/>
    <property type="match status" value="1"/>
</dbReference>
<dbReference type="PANTHER" id="PTHR39323">
    <property type="entry name" value="BLR1149 PROTEIN"/>
    <property type="match status" value="1"/>
</dbReference>
<dbReference type="CDD" id="cd07391">
    <property type="entry name" value="MPP_PF1019"/>
    <property type="match status" value="1"/>
</dbReference>
<protein>
    <submittedName>
        <fullName evidence="2">Metallophosphoesterase</fullName>
    </submittedName>
</protein>
<accession>A0A429GGQ4</accession>
<dbReference type="InterPro" id="IPR024173">
    <property type="entry name" value="Pesterase_MJ0037-like"/>
</dbReference>
<dbReference type="AlphaFoldDB" id="A0A429GGQ4"/>
<dbReference type="InterPro" id="IPR004843">
    <property type="entry name" value="Calcineurin-like_PHP"/>
</dbReference>
<evidence type="ECO:0000313" key="2">
    <source>
        <dbReference type="EMBL" id="RSN73101.1"/>
    </source>
</evidence>
<feature type="domain" description="Calcineurin-like phosphoesterase" evidence="1">
    <location>
        <begin position="24"/>
        <end position="159"/>
    </location>
</feature>
<evidence type="ECO:0000259" key="1">
    <source>
        <dbReference type="Pfam" id="PF00149"/>
    </source>
</evidence>
<reference evidence="2 3" key="1">
    <citation type="submission" date="2018-10" db="EMBL/GenBank/DDBJ databases">
        <title>Co-occurring genomic capacity for anaerobic methane metabolism and dissimilatory sulfite reduction discovered in the Korarchaeota.</title>
        <authorList>
            <person name="Mckay L.J."/>
            <person name="Dlakic M."/>
            <person name="Fields M.W."/>
            <person name="Delmont T.O."/>
            <person name="Eren A.M."/>
            <person name="Jay Z.J."/>
            <person name="Klingelsmith K.B."/>
            <person name="Rusch D.B."/>
            <person name="Inskeep W.P."/>
        </authorList>
    </citation>
    <scope>NUCLEOTIDE SEQUENCE [LARGE SCALE GENOMIC DNA]</scope>
    <source>
        <strain evidence="2 3">MDKW</strain>
    </source>
</reference>